<evidence type="ECO:0000256" key="2">
    <source>
        <dbReference type="ARBA" id="ARBA00022729"/>
    </source>
</evidence>
<evidence type="ECO:0000256" key="4">
    <source>
        <dbReference type="ARBA" id="ARBA00023139"/>
    </source>
</evidence>
<keyword evidence="5" id="KW-0998">Cell outer membrane</keyword>
<evidence type="ECO:0000256" key="1">
    <source>
        <dbReference type="ARBA" id="ARBA00004459"/>
    </source>
</evidence>
<dbReference type="EMBL" id="VLKY01000002">
    <property type="protein sequence ID" value="TWI57525.1"/>
    <property type="molecule type" value="Genomic_DNA"/>
</dbReference>
<sequence>MKRLSLALIALACLVAGCGQKGALYLPDDEKAAHQHRHDQF</sequence>
<accession>A0A562QLD4</accession>
<dbReference type="PROSITE" id="PS51257">
    <property type="entry name" value="PROKAR_LIPOPROTEIN"/>
    <property type="match status" value="1"/>
</dbReference>
<dbReference type="OrthoDB" id="8550022at2"/>
<dbReference type="AlphaFoldDB" id="A0A562QLD4"/>
<keyword evidence="8" id="KW-1185">Reference proteome</keyword>
<dbReference type="Pfam" id="PF13627">
    <property type="entry name" value="LptM_cons"/>
    <property type="match status" value="1"/>
</dbReference>
<evidence type="ECO:0000313" key="7">
    <source>
        <dbReference type="EMBL" id="TWI57525.1"/>
    </source>
</evidence>
<comment type="subcellular location">
    <subcellularLocation>
        <location evidence="1">Cell outer membrane</location>
        <topology evidence="1">Lipid-anchor</topology>
    </subcellularLocation>
</comment>
<dbReference type="Proteomes" id="UP000316905">
    <property type="component" value="Unassembled WGS sequence"/>
</dbReference>
<name>A0A562QLD4_9PSED</name>
<keyword evidence="3" id="KW-0472">Membrane</keyword>
<keyword evidence="4" id="KW-0564">Palmitate</keyword>
<organism evidence="7 8">
    <name type="scientific">Pseudomonas duriflava</name>
    <dbReference type="NCBI Taxonomy" id="459528"/>
    <lineage>
        <taxon>Bacteria</taxon>
        <taxon>Pseudomonadati</taxon>
        <taxon>Pseudomonadota</taxon>
        <taxon>Gammaproteobacteria</taxon>
        <taxon>Pseudomonadales</taxon>
        <taxon>Pseudomonadaceae</taxon>
        <taxon>Pseudomonas</taxon>
    </lineage>
</organism>
<dbReference type="RefSeq" id="WP_145138198.1">
    <property type="nucleotide sequence ID" value="NZ_VLKY01000002.1"/>
</dbReference>
<dbReference type="GO" id="GO:0009279">
    <property type="term" value="C:cell outer membrane"/>
    <property type="evidence" value="ECO:0007669"/>
    <property type="project" value="UniProtKB-SubCell"/>
</dbReference>
<keyword evidence="6 7" id="KW-0449">Lipoprotein</keyword>
<protein>
    <submittedName>
        <fullName evidence="7">Putative small lipoprotein YifL</fullName>
    </submittedName>
</protein>
<dbReference type="InterPro" id="IPR032831">
    <property type="entry name" value="LptM_cons"/>
</dbReference>
<reference evidence="7 8" key="1">
    <citation type="journal article" date="2015" name="Stand. Genomic Sci.">
        <title>Genomic Encyclopedia of Bacterial and Archaeal Type Strains, Phase III: the genomes of soil and plant-associated and newly described type strains.</title>
        <authorList>
            <person name="Whitman W.B."/>
            <person name="Woyke T."/>
            <person name="Klenk H.P."/>
            <person name="Zhou Y."/>
            <person name="Lilburn T.G."/>
            <person name="Beck B.J."/>
            <person name="De Vos P."/>
            <person name="Vandamme P."/>
            <person name="Eisen J.A."/>
            <person name="Garrity G."/>
            <person name="Hugenholtz P."/>
            <person name="Kyrpides N.C."/>
        </authorList>
    </citation>
    <scope>NUCLEOTIDE SEQUENCE [LARGE SCALE GENOMIC DNA]</scope>
    <source>
        <strain evidence="7 8">CGMCC 1.6858</strain>
    </source>
</reference>
<comment type="caution">
    <text evidence="7">The sequence shown here is derived from an EMBL/GenBank/DDBJ whole genome shotgun (WGS) entry which is preliminary data.</text>
</comment>
<evidence type="ECO:0000256" key="3">
    <source>
        <dbReference type="ARBA" id="ARBA00023136"/>
    </source>
</evidence>
<evidence type="ECO:0000256" key="6">
    <source>
        <dbReference type="ARBA" id="ARBA00023288"/>
    </source>
</evidence>
<dbReference type="NCBIfam" id="NF047847">
    <property type="entry name" value="SS_mature_LptM"/>
    <property type="match status" value="1"/>
</dbReference>
<gene>
    <name evidence="7" type="ORF">IQ22_00742</name>
</gene>
<evidence type="ECO:0000256" key="5">
    <source>
        <dbReference type="ARBA" id="ARBA00023237"/>
    </source>
</evidence>
<evidence type="ECO:0000313" key="8">
    <source>
        <dbReference type="Proteomes" id="UP000316905"/>
    </source>
</evidence>
<keyword evidence="2" id="KW-0732">Signal</keyword>
<proteinExistence type="predicted"/>